<evidence type="ECO:0000256" key="3">
    <source>
        <dbReference type="ARBA" id="ARBA00022475"/>
    </source>
</evidence>
<name>A0ABQ4Q460_9BURK</name>
<protein>
    <submittedName>
        <fullName evidence="9">Acyltransferase</fullName>
    </submittedName>
</protein>
<feature type="transmembrane region" description="Helical" evidence="7">
    <location>
        <begin position="73"/>
        <end position="90"/>
    </location>
</feature>
<keyword evidence="4 7" id="KW-0812">Transmembrane</keyword>
<evidence type="ECO:0000256" key="4">
    <source>
        <dbReference type="ARBA" id="ARBA00022692"/>
    </source>
</evidence>
<feature type="transmembrane region" description="Helical" evidence="7">
    <location>
        <begin position="7"/>
        <end position="24"/>
    </location>
</feature>
<feature type="transmembrane region" description="Helical" evidence="7">
    <location>
        <begin position="167"/>
        <end position="187"/>
    </location>
</feature>
<keyword evidence="9" id="KW-0012">Acyltransferase</keyword>
<evidence type="ECO:0000313" key="10">
    <source>
        <dbReference type="Proteomes" id="UP000887222"/>
    </source>
</evidence>
<evidence type="ECO:0000256" key="5">
    <source>
        <dbReference type="ARBA" id="ARBA00022989"/>
    </source>
</evidence>
<dbReference type="EMBL" id="BPMK01000006">
    <property type="protein sequence ID" value="GIZ51605.1"/>
    <property type="molecule type" value="Genomic_DNA"/>
</dbReference>
<evidence type="ECO:0000256" key="2">
    <source>
        <dbReference type="ARBA" id="ARBA00007400"/>
    </source>
</evidence>
<feature type="transmembrane region" description="Helical" evidence="7">
    <location>
        <begin position="223"/>
        <end position="244"/>
    </location>
</feature>
<dbReference type="Proteomes" id="UP000887222">
    <property type="component" value="Unassembled WGS sequence"/>
</dbReference>
<organism evidence="9 10">
    <name type="scientific">Noviherbaspirillum aridicola</name>
    <dbReference type="NCBI Taxonomy" id="2849687"/>
    <lineage>
        <taxon>Bacteria</taxon>
        <taxon>Pseudomonadati</taxon>
        <taxon>Pseudomonadota</taxon>
        <taxon>Betaproteobacteria</taxon>
        <taxon>Burkholderiales</taxon>
        <taxon>Oxalobacteraceae</taxon>
        <taxon>Noviherbaspirillum</taxon>
    </lineage>
</organism>
<evidence type="ECO:0000256" key="7">
    <source>
        <dbReference type="SAM" id="Phobius"/>
    </source>
</evidence>
<comment type="similarity">
    <text evidence="2">Belongs to the acyltransferase 3 family.</text>
</comment>
<gene>
    <name evidence="9" type="ORF">NCCP691_16190</name>
</gene>
<dbReference type="GO" id="GO:0016746">
    <property type="term" value="F:acyltransferase activity"/>
    <property type="evidence" value="ECO:0007669"/>
    <property type="project" value="UniProtKB-KW"/>
</dbReference>
<keyword evidence="3" id="KW-1003">Cell membrane</keyword>
<keyword evidence="5 7" id="KW-1133">Transmembrane helix</keyword>
<evidence type="ECO:0000256" key="6">
    <source>
        <dbReference type="ARBA" id="ARBA00023136"/>
    </source>
</evidence>
<feature type="transmembrane region" description="Helical" evidence="7">
    <location>
        <begin position="44"/>
        <end position="61"/>
    </location>
</feature>
<keyword evidence="10" id="KW-1185">Reference proteome</keyword>
<proteinExistence type="inferred from homology"/>
<dbReference type="InterPro" id="IPR002656">
    <property type="entry name" value="Acyl_transf_3_dom"/>
</dbReference>
<evidence type="ECO:0000259" key="8">
    <source>
        <dbReference type="Pfam" id="PF01757"/>
    </source>
</evidence>
<dbReference type="Pfam" id="PF01757">
    <property type="entry name" value="Acyl_transf_3"/>
    <property type="match status" value="1"/>
</dbReference>
<accession>A0ABQ4Q460</accession>
<feature type="transmembrane region" description="Helical" evidence="7">
    <location>
        <begin position="116"/>
        <end position="134"/>
    </location>
</feature>
<feature type="transmembrane region" description="Helical" evidence="7">
    <location>
        <begin position="199"/>
        <end position="217"/>
    </location>
</feature>
<comment type="caution">
    <text evidence="9">The sequence shown here is derived from an EMBL/GenBank/DDBJ whole genome shotgun (WGS) entry which is preliminary data.</text>
</comment>
<keyword evidence="9" id="KW-0808">Transferase</keyword>
<feature type="transmembrane region" description="Helical" evidence="7">
    <location>
        <begin position="141"/>
        <end position="161"/>
    </location>
</feature>
<feature type="transmembrane region" description="Helical" evidence="7">
    <location>
        <begin position="256"/>
        <end position="273"/>
    </location>
</feature>
<reference evidence="9 10" key="1">
    <citation type="journal article" date="2022" name="Int. J. Syst. Evol. Microbiol.">
        <title>Noviherbaspirillum aridicola sp. nov., isolated from an arid soil in Pakistan.</title>
        <authorList>
            <person name="Khan I.U."/>
            <person name="Saqib M."/>
            <person name="Amin A."/>
            <person name="Hussain F."/>
            <person name="Li L."/>
            <person name="Liu Y.H."/>
            <person name="Fang B.Z."/>
            <person name="Ahmed I."/>
            <person name="Li W.J."/>
        </authorList>
    </citation>
    <scope>NUCLEOTIDE SEQUENCE [LARGE SCALE GENOMIC DNA]</scope>
    <source>
        <strain evidence="9 10">NCCP-691</strain>
    </source>
</reference>
<dbReference type="PANTHER" id="PTHR40074">
    <property type="entry name" value="O-ACETYLTRANSFERASE WECH"/>
    <property type="match status" value="1"/>
</dbReference>
<sequence>MLWVDYAKGICIVAVVMMYATHHVQQILRSEGWMEYVVRFAQPFRMPDFFMIGGLFVARVIDRPWRRYIDSKVLYFIYFYTIWVSFRFSYTDLREAVNEGTVLTEYLRLFLAPPSGPLWFIYILALFFIAVRLVRGWRPGLVLALSAGLHVADLHTGVTLFDKFSQYFIFFYGGHLLARHVFSLAAWSQHHLAFAPPLLAAWFVLNGWAVFTGVAALPGVSLLLGFGGAIAVMLAAVLCSRVTWLDWLRWLGRHSIVIYLGFVIPLGVLRIFIHRSAGIVDPGTVALATTIGSIAGAVLLYQAVRRTPLRFLFARPAWTHLSPPAPARERA</sequence>
<keyword evidence="6 7" id="KW-0472">Membrane</keyword>
<evidence type="ECO:0000256" key="1">
    <source>
        <dbReference type="ARBA" id="ARBA00004651"/>
    </source>
</evidence>
<evidence type="ECO:0000313" key="9">
    <source>
        <dbReference type="EMBL" id="GIZ51605.1"/>
    </source>
</evidence>
<feature type="transmembrane region" description="Helical" evidence="7">
    <location>
        <begin position="285"/>
        <end position="304"/>
    </location>
</feature>
<comment type="subcellular location">
    <subcellularLocation>
        <location evidence="1">Cell membrane</location>
        <topology evidence="1">Multi-pass membrane protein</topology>
    </subcellularLocation>
</comment>
<feature type="domain" description="Acyltransferase 3" evidence="8">
    <location>
        <begin position="2"/>
        <end position="301"/>
    </location>
</feature>
<dbReference type="PANTHER" id="PTHR40074:SF4">
    <property type="entry name" value="INNER MEMBRANE PROTEIN YCFT"/>
    <property type="match status" value="1"/>
</dbReference>